<name>A0ABW7GVY5_9BURK</name>
<dbReference type="InterPro" id="IPR044060">
    <property type="entry name" value="Bacterial_rp_domain"/>
</dbReference>
<keyword evidence="4" id="KW-1185">Reference proteome</keyword>
<dbReference type="Proteomes" id="UP001606303">
    <property type="component" value="Unassembled WGS sequence"/>
</dbReference>
<gene>
    <name evidence="3" type="ORF">ACG01O_05910</name>
</gene>
<keyword evidence="1" id="KW-0732">Signal</keyword>
<accession>A0ABW7GVY5</accession>
<feature type="chain" id="PRO_5046874317" description="Bacterial repeat domain-containing protein" evidence="1">
    <location>
        <begin position="24"/>
        <end position="503"/>
    </location>
</feature>
<evidence type="ECO:0000313" key="4">
    <source>
        <dbReference type="Proteomes" id="UP001606303"/>
    </source>
</evidence>
<evidence type="ECO:0000256" key="1">
    <source>
        <dbReference type="SAM" id="SignalP"/>
    </source>
</evidence>
<evidence type="ECO:0000313" key="3">
    <source>
        <dbReference type="EMBL" id="MFG6466135.1"/>
    </source>
</evidence>
<proteinExistence type="predicted"/>
<reference evidence="3 4" key="1">
    <citation type="submission" date="2024-08" db="EMBL/GenBank/DDBJ databases">
        <authorList>
            <person name="Lu H."/>
        </authorList>
    </citation>
    <scope>NUCLEOTIDE SEQUENCE [LARGE SCALE GENOMIC DNA]</scope>
    <source>
        <strain evidence="3 4">BYS87W</strain>
    </source>
</reference>
<organism evidence="3 4">
    <name type="scientific">Pelomonas baiyunensis</name>
    <dbReference type="NCBI Taxonomy" id="3299026"/>
    <lineage>
        <taxon>Bacteria</taxon>
        <taxon>Pseudomonadati</taxon>
        <taxon>Pseudomonadota</taxon>
        <taxon>Betaproteobacteria</taxon>
        <taxon>Burkholderiales</taxon>
        <taxon>Sphaerotilaceae</taxon>
        <taxon>Roseateles</taxon>
    </lineage>
</organism>
<feature type="domain" description="Bacterial repeat" evidence="2">
    <location>
        <begin position="449"/>
        <end position="502"/>
    </location>
</feature>
<feature type="signal peptide" evidence="1">
    <location>
        <begin position="1"/>
        <end position="23"/>
    </location>
</feature>
<comment type="caution">
    <text evidence="3">The sequence shown here is derived from an EMBL/GenBank/DDBJ whole genome shotgun (WGS) entry which is preliminary data.</text>
</comment>
<dbReference type="EMBL" id="JBIGIB010000001">
    <property type="protein sequence ID" value="MFG6466135.1"/>
    <property type="molecule type" value="Genomic_DNA"/>
</dbReference>
<protein>
    <recommendedName>
        <fullName evidence="2">Bacterial repeat domain-containing protein</fullName>
    </recommendedName>
</protein>
<dbReference type="Pfam" id="PF18998">
    <property type="entry name" value="Flg_new_2"/>
    <property type="match status" value="2"/>
</dbReference>
<sequence>MAQVLKSFTASALVAASLLPAQAQVVMAGSYQNFDVLNNTGAPTYGFEMEVWGISKSHLTRIFPSNFYPDVIRYGFGSATDFPGGVNVRWAARYDPATGRWSTATPVPPSLTSVPGESCWTLGMPATYASAGCEHFGISSTLNPSRIVYYWLVPDPAVPGNLMRTSQSVSIPAPTWSVVQPANPALPPVVAAEVPAPPPRVVAQFGDAQWVRVYKTENAAKVELEQLVGDNRAVVPEQAAQLEVSWSLLQADPPDGGRKRQRGKLANQGNVGAGNRAVVRRYEYYKYAGAYDPVTHEALCADLTCTAPSPGELGDAVGAQNAAANLDVNALTVSVLGSGSVSSSDKVIACPNKCQGVYTPGSTVTLTVKPASGNTFSGWSGACTGVATNCTVTLNAEKAVTATFAAQAGGGGGGGGGAGGGSPSVKLVLATSGSGTVVSTPAGIDCGKTCSAAYTLGTTVALRAVPAAGKAFTGWTGACSGLDPNACVVTLNADTKVQAGFSK</sequence>
<feature type="domain" description="Bacterial repeat" evidence="2">
    <location>
        <begin position="353"/>
        <end position="407"/>
    </location>
</feature>
<dbReference type="RefSeq" id="WP_394382239.1">
    <property type="nucleotide sequence ID" value="NZ_JBIGIB010000001.1"/>
</dbReference>
<evidence type="ECO:0000259" key="2">
    <source>
        <dbReference type="Pfam" id="PF18998"/>
    </source>
</evidence>